<dbReference type="STRING" id="93064.BRX40_13130"/>
<accession>A0A1L6JBE2</accession>
<evidence type="ECO:0000313" key="2">
    <source>
        <dbReference type="EMBL" id="APR53242.1"/>
    </source>
</evidence>
<evidence type="ECO:0000313" key="5">
    <source>
        <dbReference type="Proteomes" id="UP000286681"/>
    </source>
</evidence>
<sequence>MGVSRKSIVIALTVLPLLPGFSVSPAFAQSTQAPSINPMRHFMFHAPGASEETALADYRFCAEQALPVLSLNDMIGNNKGILGNYMGGKDRSDMRAAVMRRCMHAHGYDRYAMKPDAWDAIVGKGDMAVVDDGLNEPALQKFAALAASARPGEERLAP</sequence>
<dbReference type="EMBL" id="CP018820">
    <property type="protein sequence ID" value="APR53242.1"/>
    <property type="molecule type" value="Genomic_DNA"/>
</dbReference>
<feature type="signal peptide" evidence="1">
    <location>
        <begin position="1"/>
        <end position="28"/>
    </location>
</feature>
<reference evidence="3 5" key="3">
    <citation type="submission" date="2018-07" db="EMBL/GenBank/DDBJ databases">
        <title>Genomic and Epidemiologic Investigation of an Indolent Hospital Outbreak.</title>
        <authorList>
            <person name="Johnson R.C."/>
            <person name="Deming C."/>
            <person name="Conlan S."/>
            <person name="Zellmer C.J."/>
            <person name="Michelin A.V."/>
            <person name="Lee-Lin S."/>
            <person name="Thomas P.J."/>
            <person name="Park M."/>
            <person name="Weingarten R.A."/>
            <person name="Less J."/>
            <person name="Dekker J.P."/>
            <person name="Frank K.M."/>
            <person name="Musser K.A."/>
            <person name="Mcquiston J.R."/>
            <person name="Henderson D.K."/>
            <person name="Lau A.F."/>
            <person name="Palmore T.N."/>
            <person name="Segre J.A."/>
        </authorList>
    </citation>
    <scope>NUCLEOTIDE SEQUENCE [LARGE SCALE GENOMIC DNA]</scope>
    <source>
        <strain evidence="3 5">SK-NIH.Env10_0317</strain>
    </source>
</reference>
<proteinExistence type="predicted"/>
<feature type="chain" id="PRO_5041797911" description="Secreted protein" evidence="1">
    <location>
        <begin position="29"/>
        <end position="158"/>
    </location>
</feature>
<dbReference type="RefSeq" id="WP_075151904.1">
    <property type="nucleotide sequence ID" value="NZ_CP018820.1"/>
</dbReference>
<evidence type="ECO:0000256" key="1">
    <source>
        <dbReference type="SAM" id="SignalP"/>
    </source>
</evidence>
<gene>
    <name evidence="2" type="ORF">BRX40_13130</name>
    <name evidence="3" type="ORF">CA257_07910</name>
</gene>
<dbReference type="Proteomes" id="UP000286681">
    <property type="component" value="Unassembled WGS sequence"/>
</dbReference>
<dbReference type="OrthoDB" id="7390991at2"/>
<dbReference type="EMBL" id="QQWO01000005">
    <property type="protein sequence ID" value="RSV04816.1"/>
    <property type="molecule type" value="Genomic_DNA"/>
</dbReference>
<reference evidence="2" key="1">
    <citation type="submission" date="2016-12" db="EMBL/GenBank/DDBJ databases">
        <title>Whole genome sequencing of Sphingomonas koreensis.</title>
        <authorList>
            <person name="Conlan S."/>
            <person name="Thomas P.J."/>
            <person name="Mullikin J."/>
            <person name="Palmore T.N."/>
            <person name="Frank K.M."/>
            <person name="Segre J.A."/>
        </authorList>
    </citation>
    <scope>NUCLEOTIDE SEQUENCE</scope>
    <source>
        <strain evidence="2">ABOJV</strain>
    </source>
</reference>
<dbReference type="Proteomes" id="UP000185161">
    <property type="component" value="Chromosome"/>
</dbReference>
<keyword evidence="1" id="KW-0732">Signal</keyword>
<dbReference type="KEGG" id="skr:BRX40_13130"/>
<dbReference type="AlphaFoldDB" id="A0A1L6JBE2"/>
<organism evidence="2 4">
    <name type="scientific">Sphingomonas koreensis</name>
    <dbReference type="NCBI Taxonomy" id="93064"/>
    <lineage>
        <taxon>Bacteria</taxon>
        <taxon>Pseudomonadati</taxon>
        <taxon>Pseudomonadota</taxon>
        <taxon>Alphaproteobacteria</taxon>
        <taxon>Sphingomonadales</taxon>
        <taxon>Sphingomonadaceae</taxon>
        <taxon>Sphingomonas</taxon>
    </lineage>
</organism>
<keyword evidence="4" id="KW-1185">Reference proteome</keyword>
<protein>
    <recommendedName>
        <fullName evidence="6">Secreted protein</fullName>
    </recommendedName>
</protein>
<evidence type="ECO:0008006" key="6">
    <source>
        <dbReference type="Google" id="ProtNLM"/>
    </source>
</evidence>
<reference evidence="4" key="2">
    <citation type="submission" date="2016-12" db="EMBL/GenBank/DDBJ databases">
        <title>Whole genome sequencing of Sphingomonas sp. ABOJV.</title>
        <authorList>
            <person name="Conlan S."/>
            <person name="Thomas P.J."/>
            <person name="Mullikin J."/>
            <person name="Palmore T.N."/>
            <person name="Frank K.M."/>
            <person name="Segre J.A."/>
        </authorList>
    </citation>
    <scope>NUCLEOTIDE SEQUENCE [LARGE SCALE GENOMIC DNA]</scope>
    <source>
        <strain evidence="4">ABOJV</strain>
    </source>
</reference>
<name>A0A1L6JBE2_9SPHN</name>
<evidence type="ECO:0000313" key="3">
    <source>
        <dbReference type="EMBL" id="RSV04816.1"/>
    </source>
</evidence>
<evidence type="ECO:0000313" key="4">
    <source>
        <dbReference type="Proteomes" id="UP000185161"/>
    </source>
</evidence>
<dbReference type="GeneID" id="44133506"/>